<keyword evidence="3" id="KW-1185">Reference proteome</keyword>
<accession>A0A553I6H2</accession>
<evidence type="ECO:0000313" key="2">
    <source>
        <dbReference type="EMBL" id="TRX95802.1"/>
    </source>
</evidence>
<reference evidence="3" key="1">
    <citation type="submission" date="2019-06" db="EMBL/GenBank/DDBJ databases">
        <title>Draft genome sequence of the griseofulvin-producing fungus Xylaria cubensis strain G536.</title>
        <authorList>
            <person name="Mead M.E."/>
            <person name="Raja H.A."/>
            <person name="Steenwyk J.L."/>
            <person name="Knowles S.L."/>
            <person name="Oberlies N.H."/>
            <person name="Rokas A."/>
        </authorList>
    </citation>
    <scope>NUCLEOTIDE SEQUENCE [LARGE SCALE GENOMIC DNA]</scope>
    <source>
        <strain evidence="3">G536</strain>
    </source>
</reference>
<feature type="region of interest" description="Disordered" evidence="1">
    <location>
        <begin position="80"/>
        <end position="137"/>
    </location>
</feature>
<organism evidence="2 3">
    <name type="scientific">Xylaria flabelliformis</name>
    <dbReference type="NCBI Taxonomy" id="2512241"/>
    <lineage>
        <taxon>Eukaryota</taxon>
        <taxon>Fungi</taxon>
        <taxon>Dikarya</taxon>
        <taxon>Ascomycota</taxon>
        <taxon>Pezizomycotina</taxon>
        <taxon>Sordariomycetes</taxon>
        <taxon>Xylariomycetidae</taxon>
        <taxon>Xylariales</taxon>
        <taxon>Xylariaceae</taxon>
        <taxon>Xylaria</taxon>
    </lineage>
</organism>
<sequence>MSRASEDWGNVAVLYGRTRIRRQSRACFVSMSRARAAASAHLPSRCQPLVFSGCSRYWPRATGSRSTPASSPLVTLYPVGAPLSGAQQRGGRGGDPQSGQRRRCSLASPQVSLRPDRIALTGSQHGFSETGAARLHA</sequence>
<gene>
    <name evidence="2" type="ORF">FHL15_003356</name>
</gene>
<proteinExistence type="predicted"/>
<evidence type="ECO:0000256" key="1">
    <source>
        <dbReference type="SAM" id="MobiDB-lite"/>
    </source>
</evidence>
<protein>
    <submittedName>
        <fullName evidence="2">Uncharacterized protein</fullName>
    </submittedName>
</protein>
<name>A0A553I6H2_9PEZI</name>
<comment type="caution">
    <text evidence="2">The sequence shown here is derived from an EMBL/GenBank/DDBJ whole genome shotgun (WGS) entry which is preliminary data.</text>
</comment>
<dbReference type="EMBL" id="VFLP01000014">
    <property type="protein sequence ID" value="TRX95802.1"/>
    <property type="molecule type" value="Genomic_DNA"/>
</dbReference>
<dbReference type="AlphaFoldDB" id="A0A553I6H2"/>
<evidence type="ECO:0000313" key="3">
    <source>
        <dbReference type="Proteomes" id="UP000319160"/>
    </source>
</evidence>
<dbReference type="Proteomes" id="UP000319160">
    <property type="component" value="Unassembled WGS sequence"/>
</dbReference>